<dbReference type="PANTHER" id="PTHR12346">
    <property type="entry name" value="SIN3B-RELATED"/>
    <property type="match status" value="1"/>
</dbReference>
<dbReference type="PANTHER" id="PTHR12346:SF0">
    <property type="entry name" value="SIN3A, ISOFORM G"/>
    <property type="match status" value="1"/>
</dbReference>
<keyword evidence="3" id="KW-0539">Nucleus</keyword>
<dbReference type="InterPro" id="IPR036600">
    <property type="entry name" value="PAH_sf"/>
</dbReference>
<dbReference type="AlphaFoldDB" id="A0AA41S0K9"/>
<reference evidence="6" key="1">
    <citation type="submission" date="2022-03" db="EMBL/GenBank/DDBJ databases">
        <title>A functionally conserved STORR gene fusion in Papaver species that diverged 16.8 million years ago.</title>
        <authorList>
            <person name="Catania T."/>
        </authorList>
    </citation>
    <scope>NUCLEOTIDE SEQUENCE</scope>
    <source>
        <strain evidence="6">S-191538</strain>
    </source>
</reference>
<protein>
    <recommendedName>
        <fullName evidence="5">Histone deacetylase interacting domain-containing protein</fullName>
    </recommendedName>
</protein>
<comment type="subcellular location">
    <subcellularLocation>
        <location evidence="1">Nucleus</location>
    </subcellularLocation>
</comment>
<evidence type="ECO:0000256" key="3">
    <source>
        <dbReference type="ARBA" id="ARBA00023242"/>
    </source>
</evidence>
<evidence type="ECO:0000313" key="7">
    <source>
        <dbReference type="Proteomes" id="UP001177140"/>
    </source>
</evidence>
<dbReference type="GO" id="GO:0000785">
    <property type="term" value="C:chromatin"/>
    <property type="evidence" value="ECO:0007669"/>
    <property type="project" value="TreeGrafter"/>
</dbReference>
<sequence>MKKRSRQDCCISYIKAVQQTGKYNEYLQVMKEFKSLPYTPTALDFVAEKIKDVFRDHSNLILSFNVLFLPKDYAIGEDDGADQKRVLKLKSTQRVEAEEDGADQKRVLKLKSTQRVEAADSSKAFLLQEGDYHQDYRFFENVRKEKFRNPDEYKRVLKCLYLYSKEIISRDDLVGMVRDLLQYGTVFPSTVDKVHEDPEKDERETCFEASASKRRKIEEPSRIDRMSKSDDNPSYQPSTEKTSTSGRTALGVEVLNDCCVSVEILPTYQLKKNIYEKKLFKCEDDRCERDRQKELVKSTIGCVEQLLQDIADNKINLDRIRLEDHFKALNLGCIRRLYGESWQSVVDALPENAVPVLHGILTQLQRKLEEAESRLSETYKNKMCAVYSKNLRKSLDHGNSSCEQQDTTSSRSSSDRDDASTSCPNLSAEAAK</sequence>
<feature type="compositionally biased region" description="Basic and acidic residues" evidence="4">
    <location>
        <begin position="216"/>
        <end position="231"/>
    </location>
</feature>
<proteinExistence type="predicted"/>
<evidence type="ECO:0000256" key="4">
    <source>
        <dbReference type="SAM" id="MobiDB-lite"/>
    </source>
</evidence>
<dbReference type="SMART" id="SM00761">
    <property type="entry name" value="HDAC_interact"/>
    <property type="match status" value="1"/>
</dbReference>
<dbReference type="GO" id="GO:0000118">
    <property type="term" value="C:histone deacetylase complex"/>
    <property type="evidence" value="ECO:0007669"/>
    <property type="project" value="TreeGrafter"/>
</dbReference>
<dbReference type="Proteomes" id="UP001177140">
    <property type="component" value="Unassembled WGS sequence"/>
</dbReference>
<dbReference type="InterPro" id="IPR003822">
    <property type="entry name" value="PAH"/>
</dbReference>
<evidence type="ECO:0000259" key="5">
    <source>
        <dbReference type="SMART" id="SM00761"/>
    </source>
</evidence>
<dbReference type="Gene3D" id="1.20.1160.11">
    <property type="entry name" value="Paired amphipathic helix"/>
    <property type="match status" value="2"/>
</dbReference>
<feature type="region of interest" description="Disordered" evidence="4">
    <location>
        <begin position="195"/>
        <end position="245"/>
    </location>
</feature>
<evidence type="ECO:0000256" key="1">
    <source>
        <dbReference type="ARBA" id="ARBA00004123"/>
    </source>
</evidence>
<feature type="region of interest" description="Disordered" evidence="4">
    <location>
        <begin position="395"/>
        <end position="432"/>
    </location>
</feature>
<dbReference type="InterPro" id="IPR039774">
    <property type="entry name" value="Sin3-like"/>
</dbReference>
<feature type="compositionally biased region" description="Polar residues" evidence="4">
    <location>
        <begin position="232"/>
        <end position="245"/>
    </location>
</feature>
<dbReference type="SUPFAM" id="SSF47762">
    <property type="entry name" value="PAH2 domain"/>
    <property type="match status" value="2"/>
</dbReference>
<evidence type="ECO:0000256" key="2">
    <source>
        <dbReference type="ARBA" id="ARBA00022491"/>
    </source>
</evidence>
<keyword evidence="2" id="KW-0678">Repressor</keyword>
<dbReference type="EMBL" id="JAJJMA010076840">
    <property type="protein sequence ID" value="MCL7028216.1"/>
    <property type="molecule type" value="Genomic_DNA"/>
</dbReference>
<dbReference type="InterPro" id="IPR013194">
    <property type="entry name" value="HDAC_interact_dom"/>
</dbReference>
<dbReference type="GO" id="GO:0000122">
    <property type="term" value="P:negative regulation of transcription by RNA polymerase II"/>
    <property type="evidence" value="ECO:0007669"/>
    <property type="project" value="TreeGrafter"/>
</dbReference>
<dbReference type="Pfam" id="PF08295">
    <property type="entry name" value="Sin3_corepress"/>
    <property type="match status" value="1"/>
</dbReference>
<evidence type="ECO:0000313" key="6">
    <source>
        <dbReference type="EMBL" id="MCL7028216.1"/>
    </source>
</evidence>
<organism evidence="6 7">
    <name type="scientific">Papaver nudicaule</name>
    <name type="common">Iceland poppy</name>
    <dbReference type="NCBI Taxonomy" id="74823"/>
    <lineage>
        <taxon>Eukaryota</taxon>
        <taxon>Viridiplantae</taxon>
        <taxon>Streptophyta</taxon>
        <taxon>Embryophyta</taxon>
        <taxon>Tracheophyta</taxon>
        <taxon>Spermatophyta</taxon>
        <taxon>Magnoliopsida</taxon>
        <taxon>Ranunculales</taxon>
        <taxon>Papaveraceae</taxon>
        <taxon>Papaveroideae</taxon>
        <taxon>Papaver</taxon>
    </lineage>
</organism>
<dbReference type="Pfam" id="PF02671">
    <property type="entry name" value="PAH"/>
    <property type="match status" value="1"/>
</dbReference>
<gene>
    <name evidence="6" type="ORF">MKW94_005729</name>
</gene>
<keyword evidence="7" id="KW-1185">Reference proteome</keyword>
<feature type="compositionally biased region" description="Basic and acidic residues" evidence="4">
    <location>
        <begin position="195"/>
        <end position="206"/>
    </location>
</feature>
<name>A0AA41S0K9_PAPNU</name>
<feature type="domain" description="Histone deacetylase interacting" evidence="5">
    <location>
        <begin position="231"/>
        <end position="320"/>
    </location>
</feature>
<comment type="caution">
    <text evidence="6">The sequence shown here is derived from an EMBL/GenBank/DDBJ whole genome shotgun (WGS) entry which is preliminary data.</text>
</comment>
<accession>A0AA41S0K9</accession>
<dbReference type="GO" id="GO:0003714">
    <property type="term" value="F:transcription corepressor activity"/>
    <property type="evidence" value="ECO:0007669"/>
    <property type="project" value="InterPro"/>
</dbReference>